<evidence type="ECO:0000313" key="3">
    <source>
        <dbReference type="Proteomes" id="UP000190831"/>
    </source>
</evidence>
<dbReference type="Proteomes" id="UP000190831">
    <property type="component" value="Chromosome F"/>
</dbReference>
<keyword evidence="3" id="KW-1185">Reference proteome</keyword>
<proteinExistence type="predicted"/>
<dbReference type="EMBL" id="LT598490">
    <property type="protein sequence ID" value="SCW02155.1"/>
    <property type="molecule type" value="Genomic_DNA"/>
</dbReference>
<organism evidence="2 3">
    <name type="scientific">Lachancea fermentati</name>
    <name type="common">Zygosaccharomyces fermentati</name>
    <dbReference type="NCBI Taxonomy" id="4955"/>
    <lineage>
        <taxon>Eukaryota</taxon>
        <taxon>Fungi</taxon>
        <taxon>Dikarya</taxon>
        <taxon>Ascomycota</taxon>
        <taxon>Saccharomycotina</taxon>
        <taxon>Saccharomycetes</taxon>
        <taxon>Saccharomycetales</taxon>
        <taxon>Saccharomycetaceae</taxon>
        <taxon>Lachancea</taxon>
    </lineage>
</organism>
<name>A0A1G4MEI0_LACFM</name>
<feature type="chain" id="PRO_5009237314" evidence="1">
    <location>
        <begin position="18"/>
        <end position="150"/>
    </location>
</feature>
<gene>
    <name evidence="2" type="ORF">LAFE_0F00166G</name>
</gene>
<dbReference type="OrthoDB" id="10612679at2759"/>
<reference evidence="3" key="1">
    <citation type="submission" date="2016-03" db="EMBL/GenBank/DDBJ databases">
        <authorList>
            <person name="Devillers H."/>
        </authorList>
    </citation>
    <scope>NUCLEOTIDE SEQUENCE [LARGE SCALE GENOMIC DNA]</scope>
</reference>
<feature type="signal peptide" evidence="1">
    <location>
        <begin position="1"/>
        <end position="17"/>
    </location>
</feature>
<accession>A0A1G4MEI0</accession>
<protein>
    <submittedName>
        <fullName evidence="2">LAFE_0F00166g1_1</fullName>
    </submittedName>
</protein>
<evidence type="ECO:0000256" key="1">
    <source>
        <dbReference type="SAM" id="SignalP"/>
    </source>
</evidence>
<evidence type="ECO:0000313" key="2">
    <source>
        <dbReference type="EMBL" id="SCW02155.1"/>
    </source>
</evidence>
<dbReference type="AlphaFoldDB" id="A0A1G4MEI0"/>
<keyword evidence="1" id="KW-0732">Signal</keyword>
<sequence length="150" mass="16956">MRHFSLILLSFISTAFAMPSREDTAASIEEAALNHNQTTPLTLEELNLEIVEIPEDVKALDPPAWINNWEELEFVSKKGMYADPIFSDSDDPEMRAKAYVFAHASGKWIDQEMLHKREEIGNISNIITDTKWNLPGGFKPKLEHLESAAS</sequence>